<dbReference type="EMBL" id="CAJOBH010003944">
    <property type="protein sequence ID" value="CAF3972142.1"/>
    <property type="molecule type" value="Genomic_DNA"/>
</dbReference>
<sequence>MHPDAALYSDDIISCDRTIKNEIKRLADNERLLFKDRLKKKSEKNPTTTTVIERTEKTSNETTKIRTTIEASQEIDSEIEMTDDEDDYDRDVSQISDDDMIDYSSTTIYNLPQSAKEIVDTTRHCKVLVKYIKKTNLNRHIQMVEEDNYSPTADEDEKQKQFSKFTTLHQCSVVRWLSLHDLLSSIEKVYYPLKHMLNERTESSRLEKINMSIVTQLIKFLKPWKYVMNEIQLSNSPSLFITLPCIGYLKQQIKKSERIMKGGMSFFIKRSLHLLESMFKTENLHVTGTFLHPNYKQLRYATQIQIIECHTSCRLAIPTSSTLTYSNCNDDNDINEPPKKKPKRFLESLIDDITSPVVLEIKDEVDAYIDL</sequence>
<dbReference type="Proteomes" id="UP000681967">
    <property type="component" value="Unassembled WGS sequence"/>
</dbReference>
<dbReference type="EMBL" id="CAJNOV010007562">
    <property type="protein sequence ID" value="CAF1288943.1"/>
    <property type="molecule type" value="Genomic_DNA"/>
</dbReference>
<dbReference type="Proteomes" id="UP000681720">
    <property type="component" value="Unassembled WGS sequence"/>
</dbReference>
<evidence type="ECO:0000313" key="2">
    <source>
        <dbReference type="EMBL" id="CAF3972142.1"/>
    </source>
</evidence>
<dbReference type="Proteomes" id="UP000663855">
    <property type="component" value="Unassembled WGS sequence"/>
</dbReference>
<evidence type="ECO:0000313" key="1">
    <source>
        <dbReference type="EMBL" id="CAF1288943.1"/>
    </source>
</evidence>
<dbReference type="EMBL" id="CAJOBJ010005414">
    <property type="protein sequence ID" value="CAF4030569.1"/>
    <property type="molecule type" value="Genomic_DNA"/>
</dbReference>
<reference evidence="1" key="1">
    <citation type="submission" date="2021-02" db="EMBL/GenBank/DDBJ databases">
        <authorList>
            <person name="Nowell W R."/>
        </authorList>
    </citation>
    <scope>NUCLEOTIDE SEQUENCE</scope>
</reference>
<name>A0A815CVV2_9BILA</name>
<organism evidence="1 4">
    <name type="scientific">Rotaria magnacalcarata</name>
    <dbReference type="NCBI Taxonomy" id="392030"/>
    <lineage>
        <taxon>Eukaryota</taxon>
        <taxon>Metazoa</taxon>
        <taxon>Spiralia</taxon>
        <taxon>Gnathifera</taxon>
        <taxon>Rotifera</taxon>
        <taxon>Eurotatoria</taxon>
        <taxon>Bdelloidea</taxon>
        <taxon>Philodinida</taxon>
        <taxon>Philodinidae</taxon>
        <taxon>Rotaria</taxon>
    </lineage>
</organism>
<accession>A0A815CVV2</accession>
<comment type="caution">
    <text evidence="1">The sequence shown here is derived from an EMBL/GenBank/DDBJ whole genome shotgun (WGS) entry which is preliminary data.</text>
</comment>
<dbReference type="InterPro" id="IPR012337">
    <property type="entry name" value="RNaseH-like_sf"/>
</dbReference>
<dbReference type="AlphaFoldDB" id="A0A815CVV2"/>
<evidence type="ECO:0000313" key="4">
    <source>
        <dbReference type="Proteomes" id="UP000663855"/>
    </source>
</evidence>
<proteinExistence type="predicted"/>
<dbReference type="SUPFAM" id="SSF53098">
    <property type="entry name" value="Ribonuclease H-like"/>
    <property type="match status" value="1"/>
</dbReference>
<protein>
    <submittedName>
        <fullName evidence="1">Uncharacterized protein</fullName>
    </submittedName>
</protein>
<evidence type="ECO:0000313" key="3">
    <source>
        <dbReference type="EMBL" id="CAF4030569.1"/>
    </source>
</evidence>
<gene>
    <name evidence="2" type="ORF">BYL167_LOCUS12138</name>
    <name evidence="1" type="ORF">CJN711_LOCUS16345</name>
    <name evidence="3" type="ORF">GIL414_LOCUS13376</name>
</gene>